<dbReference type="AlphaFoldDB" id="A0A0A6UPG2"/>
<sequence>MLIDCHQHLWPPALVDALRARDAFPYLRDWTLYLPGENPYPVDPAAHDAVRRRDSEISEGTGRVLLSLSSPLGIEHLPGTDAAALIDIWHRGALELPDFFHLWAAAPVTDPDPDALARMLTRDRVAGLQLPATALGDPAAIEQLSPLLTVLERAGKPLLVHPGPASSEKGALPDWWAAVVPYIAQMHRSWAAWHVAGRKLHPSLRIAFVALAGLAPLHHERLAARGGALGPPDPNIFYETSSYGADAIASLAQVVGAAAIVHGSDRPYAQPLDPDHHPSAFFGANPHRLLGLT</sequence>
<dbReference type="OrthoDB" id="4456265at2"/>
<dbReference type="STRING" id="1869.MB27_11055"/>
<dbReference type="Gene3D" id="3.20.20.140">
    <property type="entry name" value="Metal-dependent hydrolases"/>
    <property type="match status" value="1"/>
</dbReference>
<dbReference type="InterPro" id="IPR032466">
    <property type="entry name" value="Metal_Hydrolase"/>
</dbReference>
<dbReference type="EMBL" id="JRTT01000011">
    <property type="protein sequence ID" value="KHD77311.1"/>
    <property type="molecule type" value="Genomic_DNA"/>
</dbReference>
<accession>A0A0A6UPG2</accession>
<evidence type="ECO:0000313" key="2">
    <source>
        <dbReference type="Proteomes" id="UP000054537"/>
    </source>
</evidence>
<name>A0A0A6UPG2_ACTUT</name>
<keyword evidence="1" id="KW-0378">Hydrolase</keyword>
<protein>
    <submittedName>
        <fullName evidence="1">Amidohydrolase</fullName>
    </submittedName>
</protein>
<comment type="caution">
    <text evidence="1">The sequence shown here is derived from an EMBL/GenBank/DDBJ whole genome shotgun (WGS) entry which is preliminary data.</text>
</comment>
<gene>
    <name evidence="1" type="ORF">MB27_11055</name>
</gene>
<dbReference type="GO" id="GO:0016787">
    <property type="term" value="F:hydrolase activity"/>
    <property type="evidence" value="ECO:0007669"/>
    <property type="project" value="UniProtKB-KW"/>
</dbReference>
<organism evidence="1 2">
    <name type="scientific">Actinoplanes utahensis</name>
    <dbReference type="NCBI Taxonomy" id="1869"/>
    <lineage>
        <taxon>Bacteria</taxon>
        <taxon>Bacillati</taxon>
        <taxon>Actinomycetota</taxon>
        <taxon>Actinomycetes</taxon>
        <taxon>Micromonosporales</taxon>
        <taxon>Micromonosporaceae</taxon>
        <taxon>Actinoplanes</taxon>
    </lineage>
</organism>
<dbReference type="RefSeq" id="WP_043524201.1">
    <property type="nucleotide sequence ID" value="NZ_BAABKU010000020.1"/>
</dbReference>
<dbReference type="SUPFAM" id="SSF51556">
    <property type="entry name" value="Metallo-dependent hydrolases"/>
    <property type="match status" value="1"/>
</dbReference>
<dbReference type="eggNOG" id="COG2159">
    <property type="taxonomic scope" value="Bacteria"/>
</dbReference>
<dbReference type="Proteomes" id="UP000054537">
    <property type="component" value="Unassembled WGS sequence"/>
</dbReference>
<proteinExistence type="predicted"/>
<evidence type="ECO:0000313" key="1">
    <source>
        <dbReference type="EMBL" id="KHD77311.1"/>
    </source>
</evidence>
<reference evidence="1 2" key="1">
    <citation type="submission" date="2014-10" db="EMBL/GenBank/DDBJ databases">
        <title>Draft genome sequence of Actinoplanes utahensis NRRL 12052.</title>
        <authorList>
            <person name="Velasco-Bucheli B."/>
            <person name="del Cerro C."/>
            <person name="Hormigo D."/>
            <person name="Garcia J.L."/>
            <person name="Acebal C."/>
            <person name="Arroyo M."/>
            <person name="de la Mata I."/>
        </authorList>
    </citation>
    <scope>NUCLEOTIDE SEQUENCE [LARGE SCALE GENOMIC DNA]</scope>
    <source>
        <strain evidence="1 2">NRRL 12052</strain>
    </source>
</reference>
<keyword evidence="2" id="KW-1185">Reference proteome</keyword>